<evidence type="ECO:0000256" key="2">
    <source>
        <dbReference type="ARBA" id="ARBA00005573"/>
    </source>
</evidence>
<organism evidence="10 11">
    <name type="scientific">Dioszegia hungarica</name>
    <dbReference type="NCBI Taxonomy" id="4972"/>
    <lineage>
        <taxon>Eukaryota</taxon>
        <taxon>Fungi</taxon>
        <taxon>Dikarya</taxon>
        <taxon>Basidiomycota</taxon>
        <taxon>Agaricomycotina</taxon>
        <taxon>Tremellomycetes</taxon>
        <taxon>Tremellales</taxon>
        <taxon>Bulleribasidiaceae</taxon>
        <taxon>Dioszegia</taxon>
    </lineage>
</organism>
<gene>
    <name evidence="10" type="ORF">MKK02DRAFT_35959</name>
</gene>
<dbReference type="GO" id="GO:0045893">
    <property type="term" value="P:positive regulation of DNA-templated transcription"/>
    <property type="evidence" value="ECO:0007669"/>
    <property type="project" value="TreeGrafter"/>
</dbReference>
<dbReference type="GO" id="GO:0031965">
    <property type="term" value="C:nuclear membrane"/>
    <property type="evidence" value="ECO:0007669"/>
    <property type="project" value="UniProtKB-UniRule"/>
</dbReference>
<comment type="caution">
    <text evidence="10">The sequence shown here is derived from an EMBL/GenBank/DDBJ whole genome shotgun (WGS) entry which is preliminary data.</text>
</comment>
<dbReference type="GO" id="GO:0031080">
    <property type="term" value="C:nuclear pore outer ring"/>
    <property type="evidence" value="ECO:0007669"/>
    <property type="project" value="TreeGrafter"/>
</dbReference>
<comment type="function">
    <text evidence="9">Functions as a component of the nuclear pore complex (NPC).</text>
</comment>
<dbReference type="RefSeq" id="XP_052947692.1">
    <property type="nucleotide sequence ID" value="XM_053089316.1"/>
</dbReference>
<evidence type="ECO:0000256" key="3">
    <source>
        <dbReference type="ARBA" id="ARBA00022448"/>
    </source>
</evidence>
<dbReference type="GO" id="GO:0006406">
    <property type="term" value="P:mRNA export from nucleus"/>
    <property type="evidence" value="ECO:0007669"/>
    <property type="project" value="TreeGrafter"/>
</dbReference>
<dbReference type="GO" id="GO:0006606">
    <property type="term" value="P:protein import into nucleus"/>
    <property type="evidence" value="ECO:0007669"/>
    <property type="project" value="TreeGrafter"/>
</dbReference>
<keyword evidence="4 9" id="KW-0509">mRNA transport</keyword>
<dbReference type="EMBL" id="JAKWFO010000003">
    <property type="protein sequence ID" value="KAI9637915.1"/>
    <property type="molecule type" value="Genomic_DNA"/>
</dbReference>
<comment type="subcellular location">
    <subcellularLocation>
        <location evidence="1 9">Nucleus</location>
        <location evidence="1 9">Nuclear pore complex</location>
    </subcellularLocation>
</comment>
<evidence type="ECO:0000256" key="8">
    <source>
        <dbReference type="ARBA" id="ARBA00023242"/>
    </source>
</evidence>
<proteinExistence type="inferred from homology"/>
<keyword evidence="7 9" id="KW-0906">Nuclear pore complex</keyword>
<keyword evidence="11" id="KW-1185">Reference proteome</keyword>
<comment type="subunit">
    <text evidence="9">Component of the nuclear pore complex (NPC).</text>
</comment>
<evidence type="ECO:0000313" key="11">
    <source>
        <dbReference type="Proteomes" id="UP001164286"/>
    </source>
</evidence>
<evidence type="ECO:0000256" key="4">
    <source>
        <dbReference type="ARBA" id="ARBA00022816"/>
    </source>
</evidence>
<evidence type="ECO:0000256" key="1">
    <source>
        <dbReference type="ARBA" id="ARBA00004567"/>
    </source>
</evidence>
<accession>A0AA38HC91</accession>
<name>A0AA38HC91_9TREE</name>
<dbReference type="GO" id="GO:0017056">
    <property type="term" value="F:structural constituent of nuclear pore"/>
    <property type="evidence" value="ECO:0007669"/>
    <property type="project" value="TreeGrafter"/>
</dbReference>
<evidence type="ECO:0000256" key="7">
    <source>
        <dbReference type="ARBA" id="ARBA00023132"/>
    </source>
</evidence>
<dbReference type="GeneID" id="77728521"/>
<keyword evidence="6 9" id="KW-0811">Translocation</keyword>
<evidence type="ECO:0000256" key="6">
    <source>
        <dbReference type="ARBA" id="ARBA00023010"/>
    </source>
</evidence>
<evidence type="ECO:0000256" key="5">
    <source>
        <dbReference type="ARBA" id="ARBA00022927"/>
    </source>
</evidence>
<dbReference type="InterPro" id="IPR011502">
    <property type="entry name" value="Nucleoporin_Nup85"/>
</dbReference>
<evidence type="ECO:0000256" key="9">
    <source>
        <dbReference type="RuleBase" id="RU365073"/>
    </source>
</evidence>
<comment type="similarity">
    <text evidence="2 9">Belongs to the nucleoporin Nup85 family.</text>
</comment>
<dbReference type="Proteomes" id="UP001164286">
    <property type="component" value="Unassembled WGS sequence"/>
</dbReference>
<protein>
    <recommendedName>
        <fullName evidence="9">Nuclear pore complex protein Nup85</fullName>
    </recommendedName>
</protein>
<keyword evidence="3 9" id="KW-0813">Transport</keyword>
<keyword evidence="9" id="KW-0472">Membrane</keyword>
<dbReference type="Pfam" id="PF07575">
    <property type="entry name" value="Nucleopor_Nup85"/>
    <property type="match status" value="2"/>
</dbReference>
<reference evidence="10" key="1">
    <citation type="journal article" date="2022" name="G3 (Bethesda)">
        <title>High quality genome of the basidiomycete yeast Dioszegia hungarica PDD-24b-2 isolated from cloud water.</title>
        <authorList>
            <person name="Jarrige D."/>
            <person name="Haridas S."/>
            <person name="Bleykasten-Grosshans C."/>
            <person name="Joly M."/>
            <person name="Nadalig T."/>
            <person name="Sancelme M."/>
            <person name="Vuilleumier S."/>
            <person name="Grigoriev I.V."/>
            <person name="Amato P."/>
            <person name="Bringel F."/>
        </authorList>
    </citation>
    <scope>NUCLEOTIDE SEQUENCE</scope>
    <source>
        <strain evidence="10">PDD-24b-2</strain>
    </source>
</reference>
<evidence type="ECO:0000313" key="10">
    <source>
        <dbReference type="EMBL" id="KAI9637915.1"/>
    </source>
</evidence>
<sequence>MAGALLFGSAASSSSILPFGASKTAQGASAAASSSKASSSSLPNGHTEVAKDGIATTYLEPTTYGYKGKQKWIDSGRAFAAAVAPAGGEIAMWTTPKPASDPNQPTKLSDPKISLSDSTLYFAAPTTLPNAVLNFYTETYTLFTSLQRIVASSIRLPAASNSINARGFGMAEAWDKDGRLVGVEGLLGPPGAETVGHMRRLVGMYLEEITRLKETEALEVEVKGKWTAVYHIFQLAQILYLPQDGRGEGLLGEELLDWVNDVDPQPDNSIGTSIMSSREPWTHASFWPYITRCLLRGFHLPASSFLRTLSAHPHQLISRIGILLATHLSLFPRSHNTASYPLDHQFLSAHKMWLARFRAELSALTAGKPIAQWLGEGGDWKAWERDLMVVVELMEGKKERVLEEAADWREAMGAWGILVDVGLRRDDLPQAVTKILDTVPVDASLLDDSIQANLCRGEIIPALQGCHNMDSWLAAHLGDVFDKLALIPDDEERFDSSLRDYFILDYTDTLSGNPKHAALWRITADYLSAAGDEGRVRLRSHILHTALGLDWRAKGKGKETVAAAAEDAMEGVEEDGAAQDKRFEHFTELRECCVELRLEEEWKVISKVMADRLVRGGEYGLGATMCFQAEDGEGLSRIAERIVDVYINEGEEAFLRIIETLPTSLLNDAPLALKQLEETGAVLDLTTPSAVSVFASRLAFLSEFRDYLLFTAQGAKELAAGKVVGLLTSGIAPAGIWAVLLLESVALLEDTDILFSSNDTFELMRVLEEVSTNARYNPSDYLGPLSTLLRRKNGSGAPAPEGDWSAASAWRQLEEVRLALARNLARAIIVGFDNPF</sequence>
<dbReference type="AlphaFoldDB" id="A0AA38HC91"/>
<keyword evidence="8 9" id="KW-0539">Nucleus</keyword>
<keyword evidence="5 9" id="KW-0653">Protein transport</keyword>
<dbReference type="PANTHER" id="PTHR13373">
    <property type="entry name" value="FROUNT PROTEIN-RELATED"/>
    <property type="match status" value="1"/>
</dbReference>
<dbReference type="PANTHER" id="PTHR13373:SF21">
    <property type="entry name" value="NUCLEAR PORE COMPLEX PROTEIN NUP85"/>
    <property type="match status" value="1"/>
</dbReference>